<dbReference type="Proteomes" id="UP000734854">
    <property type="component" value="Unassembled WGS sequence"/>
</dbReference>
<dbReference type="EMBL" id="JACMSC010000005">
    <property type="protein sequence ID" value="KAG6520701.1"/>
    <property type="molecule type" value="Genomic_DNA"/>
</dbReference>
<dbReference type="GO" id="GO:0005634">
    <property type="term" value="C:nucleus"/>
    <property type="evidence" value="ECO:0007669"/>
    <property type="project" value="TreeGrafter"/>
</dbReference>
<organism evidence="10 11">
    <name type="scientific">Zingiber officinale</name>
    <name type="common">Ginger</name>
    <name type="synonym">Amomum zingiber</name>
    <dbReference type="NCBI Taxonomy" id="94328"/>
    <lineage>
        <taxon>Eukaryota</taxon>
        <taxon>Viridiplantae</taxon>
        <taxon>Streptophyta</taxon>
        <taxon>Embryophyta</taxon>
        <taxon>Tracheophyta</taxon>
        <taxon>Spermatophyta</taxon>
        <taxon>Magnoliopsida</taxon>
        <taxon>Liliopsida</taxon>
        <taxon>Zingiberales</taxon>
        <taxon>Zingiberaceae</taxon>
        <taxon>Zingiber</taxon>
    </lineage>
</organism>
<evidence type="ECO:0000256" key="6">
    <source>
        <dbReference type="ARBA" id="ARBA00023163"/>
    </source>
</evidence>
<evidence type="ECO:0000256" key="5">
    <source>
        <dbReference type="ARBA" id="ARBA00023015"/>
    </source>
</evidence>
<dbReference type="Pfam" id="PF22996">
    <property type="entry name" value="C2H2-2nd_BIRD-IDD"/>
    <property type="match status" value="1"/>
</dbReference>
<evidence type="ECO:0000256" key="1">
    <source>
        <dbReference type="ARBA" id="ARBA00022723"/>
    </source>
</evidence>
<accession>A0A8J5HUV3</accession>
<dbReference type="InterPro" id="IPR013087">
    <property type="entry name" value="Znf_C2H2_type"/>
</dbReference>
<feature type="compositionally biased region" description="Low complexity" evidence="8">
    <location>
        <begin position="30"/>
        <end position="42"/>
    </location>
</feature>
<feature type="compositionally biased region" description="Pro residues" evidence="8">
    <location>
        <begin position="43"/>
        <end position="52"/>
    </location>
</feature>
<evidence type="ECO:0000256" key="7">
    <source>
        <dbReference type="PROSITE-ProRule" id="PRU00042"/>
    </source>
</evidence>
<dbReference type="PANTHER" id="PTHR10593">
    <property type="entry name" value="SERINE/THREONINE-PROTEIN KINASE RIO"/>
    <property type="match status" value="1"/>
</dbReference>
<feature type="region of interest" description="Disordered" evidence="8">
    <location>
        <begin position="284"/>
        <end position="307"/>
    </location>
</feature>
<dbReference type="FunFam" id="3.30.160.60:FF:000554">
    <property type="entry name" value="protein indeterminate-domain 12-like"/>
    <property type="match status" value="1"/>
</dbReference>
<dbReference type="InterPro" id="IPR031140">
    <property type="entry name" value="IDD1-16"/>
</dbReference>
<gene>
    <name evidence="10" type="ORF">ZIOFF_017761</name>
</gene>
<keyword evidence="6" id="KW-0804">Transcription</keyword>
<dbReference type="PANTHER" id="PTHR10593:SF127">
    <property type="entry name" value="OS04G0566400 PROTEIN"/>
    <property type="match status" value="1"/>
</dbReference>
<evidence type="ECO:0000256" key="3">
    <source>
        <dbReference type="ARBA" id="ARBA00022771"/>
    </source>
</evidence>
<dbReference type="InterPro" id="IPR036236">
    <property type="entry name" value="Znf_C2H2_sf"/>
</dbReference>
<keyword evidence="5" id="KW-0805">Transcription regulation</keyword>
<evidence type="ECO:0000313" key="11">
    <source>
        <dbReference type="Proteomes" id="UP000734854"/>
    </source>
</evidence>
<dbReference type="InterPro" id="IPR055185">
    <property type="entry name" value="C2CH-4th_BIRD-IDD"/>
</dbReference>
<evidence type="ECO:0000256" key="2">
    <source>
        <dbReference type="ARBA" id="ARBA00022737"/>
    </source>
</evidence>
<dbReference type="Gene3D" id="3.30.160.60">
    <property type="entry name" value="Classic Zinc Finger"/>
    <property type="match status" value="1"/>
</dbReference>
<dbReference type="InterPro" id="IPR055187">
    <property type="entry name" value="C2CH-3rd_BIRD-IDD"/>
</dbReference>
<dbReference type="Pfam" id="PF22992">
    <property type="entry name" value="C2CH-4th_BIRD-IDD"/>
    <property type="match status" value="1"/>
</dbReference>
<dbReference type="Pfam" id="PF00096">
    <property type="entry name" value="zf-C2H2"/>
    <property type="match status" value="1"/>
</dbReference>
<dbReference type="SUPFAM" id="SSF57667">
    <property type="entry name" value="beta-beta-alpha zinc fingers"/>
    <property type="match status" value="1"/>
</dbReference>
<name>A0A8J5HUV3_ZINOF</name>
<evidence type="ECO:0000313" key="10">
    <source>
        <dbReference type="EMBL" id="KAG6520701.1"/>
    </source>
</evidence>
<dbReference type="AlphaFoldDB" id="A0A8J5HUV3"/>
<feature type="region of interest" description="Disordered" evidence="8">
    <location>
        <begin position="526"/>
        <end position="553"/>
    </location>
</feature>
<evidence type="ECO:0000256" key="8">
    <source>
        <dbReference type="SAM" id="MobiDB-lite"/>
    </source>
</evidence>
<proteinExistence type="predicted"/>
<feature type="domain" description="C2H2-type" evidence="9">
    <location>
        <begin position="107"/>
        <end position="129"/>
    </location>
</feature>
<protein>
    <recommendedName>
        <fullName evidence="9">C2H2-type domain-containing protein</fullName>
    </recommendedName>
</protein>
<dbReference type="PROSITE" id="PS00028">
    <property type="entry name" value="ZINC_FINGER_C2H2_1"/>
    <property type="match status" value="1"/>
</dbReference>
<dbReference type="GO" id="GO:0003700">
    <property type="term" value="F:DNA-binding transcription factor activity"/>
    <property type="evidence" value="ECO:0007669"/>
    <property type="project" value="TreeGrafter"/>
</dbReference>
<dbReference type="GO" id="GO:0008270">
    <property type="term" value="F:zinc ion binding"/>
    <property type="evidence" value="ECO:0007669"/>
    <property type="project" value="UniProtKB-KW"/>
</dbReference>
<comment type="caution">
    <text evidence="10">The sequence shown here is derived from an EMBL/GenBank/DDBJ whole genome shotgun (WGS) entry which is preliminary data.</text>
</comment>
<evidence type="ECO:0000259" key="9">
    <source>
        <dbReference type="PROSITE" id="PS50157"/>
    </source>
</evidence>
<dbReference type="Pfam" id="PF22995">
    <property type="entry name" value="C2CH-3rd_BIRD-IDD"/>
    <property type="match status" value="1"/>
</dbReference>
<reference evidence="10 11" key="1">
    <citation type="submission" date="2020-08" db="EMBL/GenBank/DDBJ databases">
        <title>Plant Genome Project.</title>
        <authorList>
            <person name="Zhang R.-G."/>
        </authorList>
    </citation>
    <scope>NUCLEOTIDE SEQUENCE [LARGE SCALE GENOMIC DNA]</scope>
    <source>
        <tissue evidence="10">Rhizome</tissue>
    </source>
</reference>
<feature type="compositionally biased region" description="Low complexity" evidence="8">
    <location>
        <begin position="533"/>
        <end position="544"/>
    </location>
</feature>
<keyword evidence="4" id="KW-0862">Zinc</keyword>
<evidence type="ECO:0000256" key="4">
    <source>
        <dbReference type="ARBA" id="ARBA00022833"/>
    </source>
</evidence>
<dbReference type="SMART" id="SM00355">
    <property type="entry name" value="ZnF_C2H2"/>
    <property type="match status" value="2"/>
</dbReference>
<keyword evidence="1" id="KW-0479">Metal-binding</keyword>
<keyword evidence="11" id="KW-1185">Reference proteome</keyword>
<feature type="compositionally biased region" description="Low complexity" evidence="8">
    <location>
        <begin position="53"/>
        <end position="62"/>
    </location>
</feature>
<keyword evidence="3 7" id="KW-0863">Zinc-finger</keyword>
<feature type="region of interest" description="Disordered" evidence="8">
    <location>
        <begin position="24"/>
        <end position="79"/>
    </location>
</feature>
<keyword evidence="2" id="KW-0677">Repeat</keyword>
<sequence>MQAAPSSSSSSSMHFFGLIRDEDHQLIHQTLPQLPSQTQQLVTPPPPPPPPGSSLTTDTSPTTVPPKKKRNLPGNPSKYLNTELTQFDPDAEVIALSPKTLMATNRFICEVCSKGFQREQNLQLHRRGHNLPWKLKQKNPNEVRRRVYLCPEPTCVHHDPSRALGDLTGIKKHFCRKHGEKKWKCDKCSKRYAVQSDWKAHSKICVNSLLLPLDATKESNQPMRKAFMRDSFITHRAFCDALAQENARLPPAGLSSAIGGAAGQLFSSRNINLGLPQFNSAQLSSFQDHQDPLPAPQPNSDHHLLHPRSRINMSSGQFDVVMANHHLNNTVSFRAPPPPHQIPHSSPFFLGMEDGAAAPALLHGGQGFGGASANNNSNLFNLGCFFPPKVEGDEQQGNEAAMSLFGGGELMGHHEVPTMSSLYNPEAPPLLPQMSATALLQKAAQMGATSGDGGSIFLRDFGGESSRSANERQYQEIIMNSLGGFHRQGFMHDAEEEKLNERLSTRDFLGVNGSMMRSMMDPAAIGDHDLQGSSMDHSTSSTPSFKNAGGRLQ</sequence>
<dbReference type="PROSITE" id="PS50157">
    <property type="entry name" value="ZINC_FINGER_C2H2_2"/>
    <property type="match status" value="1"/>
</dbReference>
<dbReference type="InterPro" id="IPR055186">
    <property type="entry name" value="C2H2-2nd_BIRD-IDD"/>
</dbReference>